<dbReference type="Pfam" id="PF13938">
    <property type="entry name" value="DUF4213"/>
    <property type="match status" value="1"/>
</dbReference>
<dbReference type="Pfam" id="PF04016">
    <property type="entry name" value="DUF364"/>
    <property type="match status" value="1"/>
</dbReference>
<reference evidence="3" key="1">
    <citation type="submission" date="2019-03" db="EMBL/GenBank/DDBJ databases">
        <authorList>
            <person name="Hao L."/>
        </authorList>
    </citation>
    <scope>NUCLEOTIDE SEQUENCE</scope>
</reference>
<dbReference type="SUPFAM" id="SSF159713">
    <property type="entry name" value="Dhaf3308-like"/>
    <property type="match status" value="1"/>
</dbReference>
<dbReference type="Gene3D" id="3.40.50.11590">
    <property type="match status" value="1"/>
</dbReference>
<dbReference type="AlphaFoldDB" id="A0A485M6B0"/>
<feature type="domain" description="DUF4213" evidence="2">
    <location>
        <begin position="7"/>
        <end position="92"/>
    </location>
</feature>
<dbReference type="EMBL" id="CAADRN010000300">
    <property type="protein sequence ID" value="VFU17648.1"/>
    <property type="molecule type" value="Genomic_DNA"/>
</dbReference>
<protein>
    <recommendedName>
        <fullName evidence="4">DUF364 domain-containing protein</fullName>
    </recommendedName>
</protein>
<feature type="domain" description="Putative heavy-metal chelation" evidence="1">
    <location>
        <begin position="113"/>
        <end position="252"/>
    </location>
</feature>
<evidence type="ECO:0000259" key="1">
    <source>
        <dbReference type="Pfam" id="PF04016"/>
    </source>
</evidence>
<name>A0A485M6B0_9ZZZZ</name>
<organism evidence="3">
    <name type="scientific">anaerobic digester metagenome</name>
    <dbReference type="NCBI Taxonomy" id="1263854"/>
    <lineage>
        <taxon>unclassified sequences</taxon>
        <taxon>metagenomes</taxon>
        <taxon>ecological metagenomes</taxon>
    </lineage>
</organism>
<evidence type="ECO:0000259" key="2">
    <source>
        <dbReference type="Pfam" id="PF13938"/>
    </source>
</evidence>
<evidence type="ECO:0000313" key="3">
    <source>
        <dbReference type="EMBL" id="VFU17648.1"/>
    </source>
</evidence>
<dbReference type="InterPro" id="IPR025251">
    <property type="entry name" value="DUF4213"/>
</dbReference>
<accession>A0A485M6B0</accession>
<evidence type="ECO:0008006" key="4">
    <source>
        <dbReference type="Google" id="ProtNLM"/>
    </source>
</evidence>
<sequence>MILERIYNLALPRLAGKKIKEVRVGLGLMAVELDSGPIGVTYVLRSEVGHGCGVLPQAGNLIGKPAGEIAGWALQGKNVITVAMGLAVLNSVAEFDKLEMEHEPDDPDAAFSTEIRPEDTVAIIGHIGPLIFNLINKVQRLFIFERGEDVGGGVYPESAQPELLPECQVIFISSTSIINGTLENLLKYCTKARDVVMVGSSTPIYPEAFSGTGVTVLSGTRWFPENREAILTGISQCVGMRQLIKYGQKISVRVEN</sequence>
<proteinExistence type="predicted"/>
<gene>
    <name evidence="3" type="ORF">SCFA_3690003</name>
</gene>
<dbReference type="InterPro" id="IPR007161">
    <property type="entry name" value="DUF364"/>
</dbReference>